<keyword evidence="2" id="KW-1133">Transmembrane helix</keyword>
<evidence type="ECO:0000313" key="3">
    <source>
        <dbReference type="EMBL" id="OYD07929.1"/>
    </source>
</evidence>
<sequence>MESIKMLWTTHSAEIVLGIAGMQAFLLVLSLIVLIRLNGQKKTLRILSGKLEDGEKLKELLESEEFDGEDIRSYLRHLHSQTRRLKGKVGLIRYNAVGERASDMSFSLALLDEQQDGVVISSLFSSQGPSYIYAKPVQGGRSSYRLSSHEEQAIEQAMHSSQEPAPLEPSKREEPQLVTSR</sequence>
<proteinExistence type="predicted"/>
<dbReference type="RefSeq" id="WP_094263966.1">
    <property type="nucleotide sequence ID" value="NZ_NOWF01000004.1"/>
</dbReference>
<evidence type="ECO:0000313" key="4">
    <source>
        <dbReference type="Proteomes" id="UP000215459"/>
    </source>
</evidence>
<dbReference type="Proteomes" id="UP000215459">
    <property type="component" value="Unassembled WGS sequence"/>
</dbReference>
<dbReference type="InterPro" id="IPR027981">
    <property type="entry name" value="DUF4446"/>
</dbReference>
<accession>A0A235B7I0</accession>
<feature type="transmembrane region" description="Helical" evidence="2">
    <location>
        <begin position="15"/>
        <end position="35"/>
    </location>
</feature>
<dbReference type="Pfam" id="PF14584">
    <property type="entry name" value="DUF4446"/>
    <property type="match status" value="1"/>
</dbReference>
<protein>
    <recommendedName>
        <fullName evidence="5">DUF4446 domain-containing protein</fullName>
    </recommendedName>
</protein>
<keyword evidence="2" id="KW-0472">Membrane</keyword>
<evidence type="ECO:0008006" key="5">
    <source>
        <dbReference type="Google" id="ProtNLM"/>
    </source>
</evidence>
<feature type="region of interest" description="Disordered" evidence="1">
    <location>
        <begin position="143"/>
        <end position="181"/>
    </location>
</feature>
<reference evidence="3 4" key="1">
    <citation type="submission" date="2017-07" db="EMBL/GenBank/DDBJ databases">
        <title>The genome sequence of Paludifilum halophilum highlights mechanisms for microbial adaptation to high salt environemnts.</title>
        <authorList>
            <person name="Belbahri L."/>
        </authorList>
    </citation>
    <scope>NUCLEOTIDE SEQUENCE [LARGE SCALE GENOMIC DNA]</scope>
    <source>
        <strain evidence="3 4">DSM 102817</strain>
    </source>
</reference>
<keyword evidence="4" id="KW-1185">Reference proteome</keyword>
<comment type="caution">
    <text evidence="3">The sequence shown here is derived from an EMBL/GenBank/DDBJ whole genome shotgun (WGS) entry which is preliminary data.</text>
</comment>
<name>A0A235B7I0_9BACL</name>
<gene>
    <name evidence="3" type="ORF">CHM34_07340</name>
</gene>
<organism evidence="3 4">
    <name type="scientific">Paludifilum halophilum</name>
    <dbReference type="NCBI Taxonomy" id="1642702"/>
    <lineage>
        <taxon>Bacteria</taxon>
        <taxon>Bacillati</taxon>
        <taxon>Bacillota</taxon>
        <taxon>Bacilli</taxon>
        <taxon>Bacillales</taxon>
        <taxon>Thermoactinomycetaceae</taxon>
        <taxon>Paludifilum</taxon>
    </lineage>
</organism>
<evidence type="ECO:0000256" key="2">
    <source>
        <dbReference type="SAM" id="Phobius"/>
    </source>
</evidence>
<keyword evidence="2" id="KW-0812">Transmembrane</keyword>
<evidence type="ECO:0000256" key="1">
    <source>
        <dbReference type="SAM" id="MobiDB-lite"/>
    </source>
</evidence>
<dbReference type="EMBL" id="NOWF01000004">
    <property type="protein sequence ID" value="OYD07929.1"/>
    <property type="molecule type" value="Genomic_DNA"/>
</dbReference>
<dbReference type="AlphaFoldDB" id="A0A235B7I0"/>